<name>A0A1G2JQ88_9BACT</name>
<dbReference type="Proteomes" id="UP000178935">
    <property type="component" value="Unassembled WGS sequence"/>
</dbReference>
<accession>A0A1G2JQ88</accession>
<keyword evidence="1" id="KW-0812">Transmembrane</keyword>
<feature type="transmembrane region" description="Helical" evidence="1">
    <location>
        <begin position="72"/>
        <end position="90"/>
    </location>
</feature>
<dbReference type="InterPro" id="IPR043725">
    <property type="entry name" value="DUF5667"/>
</dbReference>
<dbReference type="AlphaFoldDB" id="A0A1G2JQ88"/>
<sequence length="255" mass="28745">MTEKQLIEKLNKLSEIKPNKQWADLTKKSILGADFVSILNISNNEDNKKISIKTRFTGFVNTISSFNYKTKFAYSLAGMLLLAGTVFSFAQNAVPGDTLFSVRRIAEKFQTTFINDDSSKYNFEIANKRLEDLALIVKDNRTENIAVATNEFKASMLDATNRLINSVKKNPKSMKEVAVEMKKIKENAVLLDKIGGSDLSKESDNLYKVIVEEEIKALENSTLTEDQQKTLVEIKDLYNIGSYSEAFEQILVISN</sequence>
<keyword evidence="1" id="KW-0472">Membrane</keyword>
<evidence type="ECO:0000256" key="1">
    <source>
        <dbReference type="SAM" id="Phobius"/>
    </source>
</evidence>
<proteinExistence type="predicted"/>
<feature type="domain" description="DUF5667" evidence="2">
    <location>
        <begin position="93"/>
        <end position="184"/>
    </location>
</feature>
<evidence type="ECO:0000313" key="4">
    <source>
        <dbReference type="Proteomes" id="UP000178935"/>
    </source>
</evidence>
<evidence type="ECO:0000313" key="3">
    <source>
        <dbReference type="EMBL" id="OGZ89306.1"/>
    </source>
</evidence>
<comment type="caution">
    <text evidence="3">The sequence shown here is derived from an EMBL/GenBank/DDBJ whole genome shotgun (WGS) entry which is preliminary data.</text>
</comment>
<reference evidence="3 4" key="1">
    <citation type="journal article" date="2016" name="Nat. Commun.">
        <title>Thousands of microbial genomes shed light on interconnected biogeochemical processes in an aquifer system.</title>
        <authorList>
            <person name="Anantharaman K."/>
            <person name="Brown C.T."/>
            <person name="Hug L.A."/>
            <person name="Sharon I."/>
            <person name="Castelle C.J."/>
            <person name="Probst A.J."/>
            <person name="Thomas B.C."/>
            <person name="Singh A."/>
            <person name="Wilkins M.J."/>
            <person name="Karaoz U."/>
            <person name="Brodie E.L."/>
            <person name="Williams K.H."/>
            <person name="Hubbard S.S."/>
            <person name="Banfield J.F."/>
        </authorList>
    </citation>
    <scope>NUCLEOTIDE SEQUENCE [LARGE SCALE GENOMIC DNA]</scope>
</reference>
<organism evidence="3 4">
    <name type="scientific">Candidatus Staskawiczbacteria bacterium RIFOXYD1_FULL_32_13</name>
    <dbReference type="NCBI Taxonomy" id="1802234"/>
    <lineage>
        <taxon>Bacteria</taxon>
        <taxon>Candidatus Staskawicziibacteriota</taxon>
    </lineage>
</organism>
<dbReference type="Pfam" id="PF18915">
    <property type="entry name" value="DUF5667"/>
    <property type="match status" value="1"/>
</dbReference>
<gene>
    <name evidence="3" type="ORF">A2561_02650</name>
</gene>
<evidence type="ECO:0000259" key="2">
    <source>
        <dbReference type="Pfam" id="PF18915"/>
    </source>
</evidence>
<dbReference type="EMBL" id="MHPU01000008">
    <property type="protein sequence ID" value="OGZ89306.1"/>
    <property type="molecule type" value="Genomic_DNA"/>
</dbReference>
<keyword evidence="1" id="KW-1133">Transmembrane helix</keyword>
<protein>
    <recommendedName>
        <fullName evidence="2">DUF5667 domain-containing protein</fullName>
    </recommendedName>
</protein>